<comment type="caution">
    <text evidence="1">The sequence shown here is derived from an EMBL/GenBank/DDBJ whole genome shotgun (WGS) entry which is preliminary data.</text>
</comment>
<dbReference type="Proteomes" id="UP001500394">
    <property type="component" value="Unassembled WGS sequence"/>
</dbReference>
<name>A0ABP8R1V5_9SPHI</name>
<proteinExistence type="predicted"/>
<accession>A0ABP8R1V5</accession>
<reference evidence="2" key="1">
    <citation type="journal article" date="2019" name="Int. J. Syst. Evol. Microbiol.">
        <title>The Global Catalogue of Microorganisms (GCM) 10K type strain sequencing project: providing services to taxonomists for standard genome sequencing and annotation.</title>
        <authorList>
            <consortium name="The Broad Institute Genomics Platform"/>
            <consortium name="The Broad Institute Genome Sequencing Center for Infectious Disease"/>
            <person name="Wu L."/>
            <person name="Ma J."/>
        </authorList>
    </citation>
    <scope>NUCLEOTIDE SEQUENCE [LARGE SCALE GENOMIC DNA]</scope>
    <source>
        <strain evidence="2">JCM 17858</strain>
    </source>
</reference>
<evidence type="ECO:0000313" key="1">
    <source>
        <dbReference type="EMBL" id="GAA4516017.1"/>
    </source>
</evidence>
<protein>
    <submittedName>
        <fullName evidence="1">Uncharacterized protein</fullName>
    </submittedName>
</protein>
<dbReference type="EMBL" id="BAABGR010000015">
    <property type="protein sequence ID" value="GAA4516017.1"/>
    <property type="molecule type" value="Genomic_DNA"/>
</dbReference>
<gene>
    <name evidence="1" type="ORF">GCM10023173_14660</name>
</gene>
<evidence type="ECO:0000313" key="2">
    <source>
        <dbReference type="Proteomes" id="UP001500394"/>
    </source>
</evidence>
<organism evidence="1 2">
    <name type="scientific">Sphingobacterium thermophilum</name>
    <dbReference type="NCBI Taxonomy" id="768534"/>
    <lineage>
        <taxon>Bacteria</taxon>
        <taxon>Pseudomonadati</taxon>
        <taxon>Bacteroidota</taxon>
        <taxon>Sphingobacteriia</taxon>
        <taxon>Sphingobacteriales</taxon>
        <taxon>Sphingobacteriaceae</taxon>
        <taxon>Sphingobacterium</taxon>
    </lineage>
</organism>
<sequence>MRAYTMKVITLCGSTKYKKQFEDVNAFLTLQGNIVLSLCFFEQSEGIHITEEQAKLFEDIHFRKIDMSDEIFVVDVDGYIGKSTRKEIEYAKKMKKEVRYYSNSEIPKDFIASYFKIQKG</sequence>
<keyword evidence="2" id="KW-1185">Reference proteome</keyword>